<evidence type="ECO:0000313" key="2">
    <source>
        <dbReference type="EMBL" id="HIJ99796.1"/>
    </source>
</evidence>
<name>A0A832XIW5_9ARCH</name>
<accession>A0A832XIW5</accession>
<comment type="caution">
    <text evidence="2">The sequence shown here is derived from an EMBL/GenBank/DDBJ whole genome shotgun (WGS) entry which is preliminary data.</text>
</comment>
<dbReference type="PANTHER" id="PTHR34293">
    <property type="entry name" value="HTH-TYPE TRANSCRIPTIONAL REGULATOR TRMBL2"/>
    <property type="match status" value="1"/>
</dbReference>
<dbReference type="InterPro" id="IPR051797">
    <property type="entry name" value="TrmB-like"/>
</dbReference>
<sequence>MSKNSDVLNLLNRVGLNKYESELYTALLKMGSSTAGELASKSDVPRSRVYDVLISLEKKGFALIQVGRPVKYTATAPERLLGSIVSNYEDDHKERLSEFERIKGSLLKGLSSIHGTEGSEDENMVGIIRGRSNIYSQMKTMISDSKSSIVKIASGESAGHFEKHCSSHIEGAKKRGVSSRLIINSGGKASDSKNINYSSDSRASKRSHGRFLVKDGEELLAFLKGGESALWIRDSSLAGSFAGLFETVWQNSK</sequence>
<dbReference type="AlphaFoldDB" id="A0A832XIW5"/>
<feature type="domain" description="Transcription regulator TrmB N-terminal" evidence="1">
    <location>
        <begin position="11"/>
        <end position="78"/>
    </location>
</feature>
<dbReference type="SUPFAM" id="SSF46785">
    <property type="entry name" value="Winged helix' DNA-binding domain"/>
    <property type="match status" value="1"/>
</dbReference>
<dbReference type="EMBL" id="DVAD01000015">
    <property type="protein sequence ID" value="HIJ99796.1"/>
    <property type="molecule type" value="Genomic_DNA"/>
</dbReference>
<keyword evidence="3" id="KW-1185">Reference proteome</keyword>
<evidence type="ECO:0000313" key="3">
    <source>
        <dbReference type="Proteomes" id="UP000604391"/>
    </source>
</evidence>
<proteinExistence type="predicted"/>
<protein>
    <submittedName>
        <fullName evidence="2">TrmB family transcriptional regulator</fullName>
    </submittedName>
</protein>
<organism evidence="2 3">
    <name type="scientific">Candidatus Undinarchaeum marinum</name>
    <dbReference type="NCBI Taxonomy" id="2756141"/>
    <lineage>
        <taxon>Archaea</taxon>
        <taxon>Candidatus Undinarchaeota</taxon>
        <taxon>Candidatus Undinarchaeia</taxon>
        <taxon>Candidatus Undinarchaeales</taxon>
        <taxon>Candidatus Undinarchaeaceae</taxon>
        <taxon>Candidatus Undinarchaeum</taxon>
    </lineage>
</organism>
<dbReference type="Pfam" id="PF01978">
    <property type="entry name" value="TrmB"/>
    <property type="match status" value="1"/>
</dbReference>
<reference evidence="2 3" key="1">
    <citation type="journal article" name="Nat. Commun.">
        <title>Undinarchaeota illuminate DPANN phylogeny and the impact of gene transfer on archaeal evolution.</title>
        <authorList>
            <person name="Dombrowski N."/>
            <person name="Williams T.A."/>
            <person name="Sun J."/>
            <person name="Woodcroft B.J."/>
            <person name="Lee J.H."/>
            <person name="Minh B.Q."/>
            <person name="Rinke C."/>
            <person name="Spang A."/>
        </authorList>
    </citation>
    <scope>NUCLEOTIDE SEQUENCE [LARGE SCALE GENOMIC DNA]</scope>
    <source>
        <strain evidence="2">MAG_bin17</strain>
    </source>
</reference>
<dbReference type="InterPro" id="IPR036388">
    <property type="entry name" value="WH-like_DNA-bd_sf"/>
</dbReference>
<dbReference type="InterPro" id="IPR036390">
    <property type="entry name" value="WH_DNA-bd_sf"/>
</dbReference>
<dbReference type="Gene3D" id="1.10.10.10">
    <property type="entry name" value="Winged helix-like DNA-binding domain superfamily/Winged helix DNA-binding domain"/>
    <property type="match status" value="1"/>
</dbReference>
<evidence type="ECO:0000259" key="1">
    <source>
        <dbReference type="Pfam" id="PF01978"/>
    </source>
</evidence>
<dbReference type="InterPro" id="IPR002831">
    <property type="entry name" value="Tscrpt_reg_TrmB_N"/>
</dbReference>
<gene>
    <name evidence="2" type="ORF">H1011_03160</name>
</gene>
<dbReference type="PANTHER" id="PTHR34293:SF1">
    <property type="entry name" value="HTH-TYPE TRANSCRIPTIONAL REGULATOR TRMBL2"/>
    <property type="match status" value="1"/>
</dbReference>
<dbReference type="Proteomes" id="UP000604391">
    <property type="component" value="Unassembled WGS sequence"/>
</dbReference>